<organism evidence="1 2">
    <name type="scientific">Ornithinimicrobium kibberense</name>
    <dbReference type="NCBI Taxonomy" id="282060"/>
    <lineage>
        <taxon>Bacteria</taxon>
        <taxon>Bacillati</taxon>
        <taxon>Actinomycetota</taxon>
        <taxon>Actinomycetes</taxon>
        <taxon>Micrococcales</taxon>
        <taxon>Ornithinimicrobiaceae</taxon>
        <taxon>Ornithinimicrobium</taxon>
    </lineage>
</organism>
<keyword evidence="2" id="KW-1185">Reference proteome</keyword>
<comment type="caution">
    <text evidence="1">The sequence shown here is derived from an EMBL/GenBank/DDBJ whole genome shotgun (WGS) entry which is preliminary data.</text>
</comment>
<sequence length="78" mass="8503">MARARISTDVDEDLLTRARALSPGSTDAAIVDVAFTSLLRAHSEVDRSIDALYETAYARVPVPTIDEWGHLETFLDGA</sequence>
<protein>
    <submittedName>
        <fullName evidence="1">Antitoxin MazE5</fullName>
    </submittedName>
</protein>
<evidence type="ECO:0000313" key="2">
    <source>
        <dbReference type="Proteomes" id="UP001589613"/>
    </source>
</evidence>
<accession>A0ABV5V5B0</accession>
<dbReference type="Proteomes" id="UP001589613">
    <property type="component" value="Unassembled WGS sequence"/>
</dbReference>
<dbReference type="RefSeq" id="WP_141338048.1">
    <property type="nucleotide sequence ID" value="NZ_JBHMAX010000024.1"/>
</dbReference>
<evidence type="ECO:0000313" key="1">
    <source>
        <dbReference type="EMBL" id="MFB9733014.1"/>
    </source>
</evidence>
<name>A0ABV5V5B0_9MICO</name>
<reference evidence="1 2" key="1">
    <citation type="submission" date="2024-09" db="EMBL/GenBank/DDBJ databases">
        <authorList>
            <person name="Sun Q."/>
            <person name="Mori K."/>
        </authorList>
    </citation>
    <scope>NUCLEOTIDE SEQUENCE [LARGE SCALE GENOMIC DNA]</scope>
    <source>
        <strain evidence="1 2">JCM 12763</strain>
    </source>
</reference>
<proteinExistence type="predicted"/>
<gene>
    <name evidence="1" type="ORF">ACFFN0_13275</name>
</gene>
<dbReference type="EMBL" id="JBHMAX010000024">
    <property type="protein sequence ID" value="MFB9733014.1"/>
    <property type="molecule type" value="Genomic_DNA"/>
</dbReference>